<evidence type="ECO:0000256" key="4">
    <source>
        <dbReference type="ARBA" id="ARBA00022679"/>
    </source>
</evidence>
<evidence type="ECO:0000256" key="5">
    <source>
        <dbReference type="ARBA" id="ARBA00022723"/>
    </source>
</evidence>
<comment type="function">
    <text evidence="10">Catalyzes the formation of S-adenosylmethionine (AdoMet) from methionine and ATP. The overall synthetic reaction is composed of two sequential steps, AdoMet formation and the subsequent tripolyphosphate hydrolysis which occurs prior to release of AdoMet from the enzyme.</text>
</comment>
<evidence type="ECO:0000256" key="11">
    <source>
        <dbReference type="RuleBase" id="RU000542"/>
    </source>
</evidence>
<keyword evidence="6 10" id="KW-0547">Nucleotide-binding</keyword>
<dbReference type="Pfam" id="PF00438">
    <property type="entry name" value="S-AdoMet_synt_N"/>
    <property type="match status" value="1"/>
</dbReference>
<evidence type="ECO:0000256" key="9">
    <source>
        <dbReference type="ARBA" id="ARBA00022958"/>
    </source>
</evidence>
<dbReference type="FunFam" id="3.30.300.10:FF:000003">
    <property type="entry name" value="S-adenosylmethionine synthase"/>
    <property type="match status" value="1"/>
</dbReference>
<reference evidence="16" key="1">
    <citation type="journal article" date="2020" name="mSystems">
        <title>Genome- and Community-Level Interaction Insights into Carbon Utilization and Element Cycling Functions of Hydrothermarchaeota in Hydrothermal Sediment.</title>
        <authorList>
            <person name="Zhou Z."/>
            <person name="Liu Y."/>
            <person name="Xu W."/>
            <person name="Pan J."/>
            <person name="Luo Z.H."/>
            <person name="Li M."/>
        </authorList>
    </citation>
    <scope>NUCLEOTIDE SEQUENCE [LARGE SCALE GENOMIC DNA]</scope>
    <source>
        <strain evidence="16">SpSt-418</strain>
    </source>
</reference>
<feature type="binding site" evidence="10">
    <location>
        <position position="275"/>
    </location>
    <ligand>
        <name>ATP</name>
        <dbReference type="ChEBI" id="CHEBI:30616"/>
        <note>ligand shared between two neighboring subunits</note>
    </ligand>
</feature>
<dbReference type="Pfam" id="PF02772">
    <property type="entry name" value="S-AdoMet_synt_M"/>
    <property type="match status" value="1"/>
</dbReference>
<keyword evidence="5 10" id="KW-0479">Metal-binding</keyword>
<comment type="catalytic activity">
    <reaction evidence="10">
        <text>L-methionine + ATP + H2O = S-adenosyl-L-methionine + phosphate + diphosphate</text>
        <dbReference type="Rhea" id="RHEA:21080"/>
        <dbReference type="ChEBI" id="CHEBI:15377"/>
        <dbReference type="ChEBI" id="CHEBI:30616"/>
        <dbReference type="ChEBI" id="CHEBI:33019"/>
        <dbReference type="ChEBI" id="CHEBI:43474"/>
        <dbReference type="ChEBI" id="CHEBI:57844"/>
        <dbReference type="ChEBI" id="CHEBI:59789"/>
        <dbReference type="EC" id="2.5.1.6"/>
    </reaction>
</comment>
<gene>
    <name evidence="10" type="primary">metK</name>
    <name evidence="16" type="ORF">ENR64_22570</name>
</gene>
<keyword evidence="4 10" id="KW-0808">Transferase</keyword>
<feature type="binding site" description="in other chain" evidence="10">
    <location>
        <position position="60"/>
    </location>
    <ligand>
        <name>L-methionine</name>
        <dbReference type="ChEBI" id="CHEBI:57844"/>
        <note>ligand shared between two neighboring subunits</note>
    </ligand>
</feature>
<dbReference type="PROSITE" id="PS00377">
    <property type="entry name" value="ADOMET_SYNTHASE_2"/>
    <property type="match status" value="1"/>
</dbReference>
<comment type="cofactor">
    <cofactor evidence="10">
        <name>K(+)</name>
        <dbReference type="ChEBI" id="CHEBI:29103"/>
    </cofactor>
    <text evidence="10">Binds 1 potassium ion per subunit.</text>
</comment>
<dbReference type="GO" id="GO:0004478">
    <property type="term" value="F:methionine adenosyltransferase activity"/>
    <property type="evidence" value="ECO:0007669"/>
    <property type="project" value="UniProtKB-UniRule"/>
</dbReference>
<feature type="region of interest" description="Flexible loop" evidence="10">
    <location>
        <begin position="103"/>
        <end position="113"/>
    </location>
</feature>
<feature type="binding site" evidence="10">
    <location>
        <position position="47"/>
    </location>
    <ligand>
        <name>K(+)</name>
        <dbReference type="ChEBI" id="CHEBI:29103"/>
    </ligand>
</feature>
<feature type="binding site" evidence="10">
    <location>
        <position position="21"/>
    </location>
    <ligand>
        <name>Mg(2+)</name>
        <dbReference type="ChEBI" id="CHEBI:18420"/>
    </ligand>
</feature>
<evidence type="ECO:0000256" key="3">
    <source>
        <dbReference type="ARBA" id="ARBA00022563"/>
    </source>
</evidence>
<evidence type="ECO:0000259" key="15">
    <source>
        <dbReference type="Pfam" id="PF02773"/>
    </source>
</evidence>
<evidence type="ECO:0000256" key="7">
    <source>
        <dbReference type="ARBA" id="ARBA00022840"/>
    </source>
</evidence>
<dbReference type="CDD" id="cd18079">
    <property type="entry name" value="S-AdoMet_synt"/>
    <property type="match status" value="1"/>
</dbReference>
<feature type="binding site" evidence="10">
    <location>
        <position position="248"/>
    </location>
    <ligand>
        <name>ATP</name>
        <dbReference type="ChEBI" id="CHEBI:30616"/>
        <note>ligand shared between two neighboring subunits</note>
    </ligand>
</feature>
<dbReference type="InterPro" id="IPR002133">
    <property type="entry name" value="S-AdoMet_synthetase"/>
</dbReference>
<dbReference type="AlphaFoldDB" id="A0A7C3PIR3"/>
<dbReference type="UniPathway" id="UPA00315">
    <property type="reaction ID" value="UER00080"/>
</dbReference>
<feature type="binding site" description="in other chain" evidence="10">
    <location>
        <position position="279"/>
    </location>
    <ligand>
        <name>L-methionine</name>
        <dbReference type="ChEBI" id="CHEBI:57844"/>
        <note>ligand shared between two neighboring subunits</note>
    </ligand>
</feature>
<evidence type="ECO:0000259" key="14">
    <source>
        <dbReference type="Pfam" id="PF02772"/>
    </source>
</evidence>
<keyword evidence="9 10" id="KW-0630">Potassium</keyword>
<feature type="binding site" evidence="10">
    <location>
        <position position="248"/>
    </location>
    <ligand>
        <name>L-methionine</name>
        <dbReference type="ChEBI" id="CHEBI:57844"/>
        <note>ligand shared between two neighboring subunits</note>
    </ligand>
</feature>
<keyword evidence="10" id="KW-0963">Cytoplasm</keyword>
<sequence>MSMYPKDMFFTSESVTEGHPDKFCDQISDAVLDECLKVDPDSHVACETFVTMGLIIVGGEVTTNALFDVAKVVRDVGNEIGYSAPMYGFDINTAAILRTIHAQSPDINVGVAQADGEIGAGDQGLMFGYACNQTEELMPLPIMLAHKLAMKLTEVRKTRRLPYLGPDGKTQVTVEYRDGKPVRVDYVVIASQHTSDVVTPDGKYMTEAAKKDIIDTVVMPVMGDLVDQQTKITVNGTGKFLVGGPQADTGLTGRKIIVDTYGGWAVHGGGAFSGKDATKVDRSAGYMARYVAKNIVAAGLANECLVQLGYCIGLVDPVSVMVNTYDTGTLSDSALSALVRQVFPLSPRGIIDHLQLKQPIYRKTAAYGHFGRPEFAWERLDATDELLAKAK</sequence>
<name>A0A7C3PIR3_9CYAN</name>
<dbReference type="PROSITE" id="PS00376">
    <property type="entry name" value="ADOMET_SYNTHASE_1"/>
    <property type="match status" value="1"/>
</dbReference>
<dbReference type="GO" id="GO:0000287">
    <property type="term" value="F:magnesium ion binding"/>
    <property type="evidence" value="ECO:0007669"/>
    <property type="project" value="UniProtKB-UniRule"/>
</dbReference>
<keyword evidence="8 10" id="KW-0460">Magnesium</keyword>
<proteinExistence type="inferred from homology"/>
<evidence type="ECO:0000256" key="10">
    <source>
        <dbReference type="HAMAP-Rule" id="MF_00086"/>
    </source>
</evidence>
<feature type="binding site" evidence="10">
    <location>
        <position position="271"/>
    </location>
    <ligand>
        <name>ATP</name>
        <dbReference type="ChEBI" id="CHEBI:30616"/>
        <note>ligand shared between two neighboring subunits</note>
    </ligand>
</feature>
<dbReference type="Pfam" id="PF02773">
    <property type="entry name" value="S-AdoMet_synt_C"/>
    <property type="match status" value="1"/>
</dbReference>
<dbReference type="EMBL" id="DSRU01000324">
    <property type="protein sequence ID" value="HFN00480.1"/>
    <property type="molecule type" value="Genomic_DNA"/>
</dbReference>
<dbReference type="PIRSF" id="PIRSF000497">
    <property type="entry name" value="MAT"/>
    <property type="match status" value="1"/>
</dbReference>
<keyword evidence="7 10" id="KW-0067">ATP-binding</keyword>
<evidence type="ECO:0000259" key="13">
    <source>
        <dbReference type="Pfam" id="PF00438"/>
    </source>
</evidence>
<comment type="pathway">
    <text evidence="1 10">Amino-acid biosynthesis; S-adenosyl-L-methionine biosynthesis; S-adenosyl-L-methionine from L-methionine: step 1/1.</text>
</comment>
<dbReference type="PANTHER" id="PTHR11964">
    <property type="entry name" value="S-ADENOSYLMETHIONINE SYNTHETASE"/>
    <property type="match status" value="1"/>
</dbReference>
<dbReference type="SUPFAM" id="SSF55973">
    <property type="entry name" value="S-adenosylmethionine synthetase"/>
    <property type="match status" value="3"/>
</dbReference>
<evidence type="ECO:0000256" key="6">
    <source>
        <dbReference type="ARBA" id="ARBA00022741"/>
    </source>
</evidence>
<organism evidence="16">
    <name type="scientific">Oscillatoriales cyanobacterium SpSt-418</name>
    <dbReference type="NCBI Taxonomy" id="2282169"/>
    <lineage>
        <taxon>Bacteria</taxon>
        <taxon>Bacillati</taxon>
        <taxon>Cyanobacteriota</taxon>
        <taxon>Cyanophyceae</taxon>
        <taxon>Oscillatoriophycideae</taxon>
        <taxon>Oscillatoriales</taxon>
    </lineage>
</organism>
<feature type="binding site" description="in other chain" evidence="10">
    <location>
        <begin position="239"/>
        <end position="240"/>
    </location>
    <ligand>
        <name>ATP</name>
        <dbReference type="ChEBI" id="CHEBI:30616"/>
        <note>ligand shared between two neighboring subunits</note>
    </ligand>
</feature>
<comment type="subcellular location">
    <subcellularLocation>
        <location evidence="10 11">Cytoplasm</location>
    </subcellularLocation>
</comment>
<dbReference type="Gene3D" id="3.30.300.10">
    <property type="match status" value="3"/>
</dbReference>
<accession>A0A7C3PIR3</accession>
<feature type="domain" description="S-adenosylmethionine synthetase central" evidence="14">
    <location>
        <begin position="117"/>
        <end position="240"/>
    </location>
</feature>
<evidence type="ECO:0000256" key="12">
    <source>
        <dbReference type="RuleBase" id="RU004462"/>
    </source>
</evidence>
<dbReference type="InterPro" id="IPR022629">
    <property type="entry name" value="S-AdoMet_synt_central"/>
</dbReference>
<dbReference type="GO" id="GO:0005737">
    <property type="term" value="C:cytoplasm"/>
    <property type="evidence" value="ECO:0007669"/>
    <property type="project" value="UniProtKB-SubCell"/>
</dbReference>
<evidence type="ECO:0000313" key="16">
    <source>
        <dbReference type="EMBL" id="HFN00480.1"/>
    </source>
</evidence>
<dbReference type="GO" id="GO:0005524">
    <property type="term" value="F:ATP binding"/>
    <property type="evidence" value="ECO:0007669"/>
    <property type="project" value="UniProtKB-UniRule"/>
</dbReference>
<dbReference type="EC" id="2.5.1.6" evidence="10"/>
<comment type="caution">
    <text evidence="16">The sequence shown here is derived from an EMBL/GenBank/DDBJ whole genome shotgun (WGS) entry which is preliminary data.</text>
</comment>
<dbReference type="GO" id="GO:0006730">
    <property type="term" value="P:one-carbon metabolic process"/>
    <property type="evidence" value="ECO:0007669"/>
    <property type="project" value="UniProtKB-KW"/>
</dbReference>
<dbReference type="GO" id="GO:0006556">
    <property type="term" value="P:S-adenosylmethionine biosynthetic process"/>
    <property type="evidence" value="ECO:0007669"/>
    <property type="project" value="UniProtKB-UniRule"/>
</dbReference>
<feature type="domain" description="S-adenosylmethionine synthetase C-terminal" evidence="15">
    <location>
        <begin position="242"/>
        <end position="379"/>
    </location>
</feature>
<dbReference type="HAMAP" id="MF_00086">
    <property type="entry name" value="S_AdoMet_synth1"/>
    <property type="match status" value="1"/>
</dbReference>
<comment type="similarity">
    <text evidence="2 10 12">Belongs to the AdoMet synthase family.</text>
</comment>
<dbReference type="InterPro" id="IPR022636">
    <property type="entry name" value="S-AdoMet_synthetase_sfam"/>
</dbReference>
<evidence type="ECO:0000256" key="1">
    <source>
        <dbReference type="ARBA" id="ARBA00005224"/>
    </source>
</evidence>
<comment type="subunit">
    <text evidence="10">Homotetramer; dimer of dimers.</text>
</comment>
<keyword evidence="3 10" id="KW-0554">One-carbon metabolism</keyword>
<dbReference type="InterPro" id="IPR022631">
    <property type="entry name" value="ADOMET_SYNTHASE_CS"/>
</dbReference>
<feature type="binding site" description="in other chain" evidence="10">
    <location>
        <position position="103"/>
    </location>
    <ligand>
        <name>L-methionine</name>
        <dbReference type="ChEBI" id="CHEBI:57844"/>
        <note>ligand shared between two neighboring subunits</note>
    </ligand>
</feature>
<dbReference type="NCBIfam" id="TIGR01034">
    <property type="entry name" value="metK"/>
    <property type="match status" value="1"/>
</dbReference>
<feature type="binding site" description="in other chain" evidence="10">
    <location>
        <position position="19"/>
    </location>
    <ligand>
        <name>ATP</name>
        <dbReference type="ChEBI" id="CHEBI:30616"/>
        <note>ligand shared between two neighboring subunits</note>
    </ligand>
</feature>
<comment type="cofactor">
    <cofactor evidence="10">
        <name>Mg(2+)</name>
        <dbReference type="ChEBI" id="CHEBI:18420"/>
    </cofactor>
    <text evidence="10">Binds 2 divalent ions per subunit.</text>
</comment>
<protein>
    <recommendedName>
        <fullName evidence="10">S-adenosylmethionine synthase</fullName>
        <shortName evidence="10">AdoMet synthase</shortName>
        <ecNumber evidence="10">2.5.1.6</ecNumber>
    </recommendedName>
    <alternativeName>
        <fullName evidence="10">MAT</fullName>
    </alternativeName>
    <alternativeName>
        <fullName evidence="10">Methionine adenosyltransferase</fullName>
    </alternativeName>
</protein>
<feature type="binding site" description="in other chain" evidence="10">
    <location>
        <begin position="254"/>
        <end position="255"/>
    </location>
    <ligand>
        <name>ATP</name>
        <dbReference type="ChEBI" id="CHEBI:30616"/>
        <note>ligand shared between two neighboring subunits</note>
    </ligand>
</feature>
<feature type="domain" description="S-adenosylmethionine synthetase N-terminal" evidence="13">
    <location>
        <begin position="8"/>
        <end position="105"/>
    </location>
</feature>
<feature type="binding site" description="in other chain" evidence="10">
    <location>
        <begin position="167"/>
        <end position="169"/>
    </location>
    <ligand>
        <name>ATP</name>
        <dbReference type="ChEBI" id="CHEBI:30616"/>
        <note>ligand shared between two neighboring subunits</note>
    </ligand>
</feature>
<dbReference type="InterPro" id="IPR022630">
    <property type="entry name" value="S-AdoMet_synt_C"/>
</dbReference>
<evidence type="ECO:0000256" key="2">
    <source>
        <dbReference type="ARBA" id="ARBA00009685"/>
    </source>
</evidence>
<dbReference type="InterPro" id="IPR022628">
    <property type="entry name" value="S-AdoMet_synt_N"/>
</dbReference>
<evidence type="ECO:0000256" key="8">
    <source>
        <dbReference type="ARBA" id="ARBA00022842"/>
    </source>
</evidence>